<dbReference type="HOGENOM" id="CLU_024588_2_0_1"/>
<dbReference type="AlphaFoldDB" id="A7EYS5"/>
<dbReference type="InterPro" id="IPR010158">
    <property type="entry name" value="Amidase_Cbmase"/>
</dbReference>
<dbReference type="PANTHER" id="PTHR32494:SF5">
    <property type="entry name" value="ALLANTOATE AMIDOHYDROLASE"/>
    <property type="match status" value="1"/>
</dbReference>
<evidence type="ECO:0000313" key="2">
    <source>
        <dbReference type="EMBL" id="EDN94617.1"/>
    </source>
</evidence>
<keyword evidence="1" id="KW-0378">Hydrolase</keyword>
<dbReference type="Gene3D" id="3.40.630.10">
    <property type="entry name" value="Zn peptidases"/>
    <property type="match status" value="2"/>
</dbReference>
<dbReference type="Proteomes" id="UP000001312">
    <property type="component" value="Unassembled WGS sequence"/>
</dbReference>
<dbReference type="GO" id="GO:0016813">
    <property type="term" value="F:hydrolase activity, acting on carbon-nitrogen (but not peptide) bonds, in linear amidines"/>
    <property type="evidence" value="ECO:0007669"/>
    <property type="project" value="InterPro"/>
</dbReference>
<gene>
    <name evidence="2" type="ORF">SS1G_10491</name>
</gene>
<accession>A7EYS5</accession>
<dbReference type="EMBL" id="CH476635">
    <property type="protein sequence ID" value="EDN94617.1"/>
    <property type="molecule type" value="Genomic_DNA"/>
</dbReference>
<dbReference type="SUPFAM" id="SSF53187">
    <property type="entry name" value="Zn-dependent exopeptidases"/>
    <property type="match status" value="1"/>
</dbReference>
<organism evidence="2 3">
    <name type="scientific">Sclerotinia sclerotiorum (strain ATCC 18683 / 1980 / Ss-1)</name>
    <name type="common">White mold</name>
    <name type="synonym">Whetzelinia sclerotiorum</name>
    <dbReference type="NCBI Taxonomy" id="665079"/>
    <lineage>
        <taxon>Eukaryota</taxon>
        <taxon>Fungi</taxon>
        <taxon>Dikarya</taxon>
        <taxon>Ascomycota</taxon>
        <taxon>Pezizomycotina</taxon>
        <taxon>Leotiomycetes</taxon>
        <taxon>Helotiales</taxon>
        <taxon>Sclerotiniaceae</taxon>
        <taxon>Sclerotinia</taxon>
    </lineage>
</organism>
<dbReference type="eggNOG" id="ENOG502QPR4">
    <property type="taxonomic scope" value="Eukaryota"/>
</dbReference>
<reference evidence="3" key="1">
    <citation type="journal article" date="2011" name="PLoS Genet.">
        <title>Genomic analysis of the necrotrophic fungal pathogens Sclerotinia sclerotiorum and Botrytis cinerea.</title>
        <authorList>
            <person name="Amselem J."/>
            <person name="Cuomo C.A."/>
            <person name="van Kan J.A."/>
            <person name="Viaud M."/>
            <person name="Benito E.P."/>
            <person name="Couloux A."/>
            <person name="Coutinho P.M."/>
            <person name="de Vries R.P."/>
            <person name="Dyer P.S."/>
            <person name="Fillinger S."/>
            <person name="Fournier E."/>
            <person name="Gout L."/>
            <person name="Hahn M."/>
            <person name="Kohn L."/>
            <person name="Lapalu N."/>
            <person name="Plummer K.M."/>
            <person name="Pradier J.M."/>
            <person name="Quevillon E."/>
            <person name="Sharon A."/>
            <person name="Simon A."/>
            <person name="ten Have A."/>
            <person name="Tudzynski B."/>
            <person name="Tudzynski P."/>
            <person name="Wincker P."/>
            <person name="Andrew M."/>
            <person name="Anthouard V."/>
            <person name="Beever R.E."/>
            <person name="Beffa R."/>
            <person name="Benoit I."/>
            <person name="Bouzid O."/>
            <person name="Brault B."/>
            <person name="Chen Z."/>
            <person name="Choquer M."/>
            <person name="Collemare J."/>
            <person name="Cotton P."/>
            <person name="Danchin E.G."/>
            <person name="Da Silva C."/>
            <person name="Gautier A."/>
            <person name="Giraud C."/>
            <person name="Giraud T."/>
            <person name="Gonzalez C."/>
            <person name="Grossetete S."/>
            <person name="Guldener U."/>
            <person name="Henrissat B."/>
            <person name="Howlett B.J."/>
            <person name="Kodira C."/>
            <person name="Kretschmer M."/>
            <person name="Lappartient A."/>
            <person name="Leroch M."/>
            <person name="Levis C."/>
            <person name="Mauceli E."/>
            <person name="Neuveglise C."/>
            <person name="Oeser B."/>
            <person name="Pearson M."/>
            <person name="Poulain J."/>
            <person name="Poussereau N."/>
            <person name="Quesneville H."/>
            <person name="Rascle C."/>
            <person name="Schumacher J."/>
            <person name="Segurens B."/>
            <person name="Sexton A."/>
            <person name="Silva E."/>
            <person name="Sirven C."/>
            <person name="Soanes D.M."/>
            <person name="Talbot N.J."/>
            <person name="Templeton M."/>
            <person name="Yandava C."/>
            <person name="Yarden O."/>
            <person name="Zeng Q."/>
            <person name="Rollins J.A."/>
            <person name="Lebrun M.H."/>
            <person name="Dickman M."/>
        </authorList>
    </citation>
    <scope>NUCLEOTIDE SEQUENCE [LARGE SCALE GENOMIC DNA]</scope>
    <source>
        <strain evidence="3">ATCC 18683 / 1980 / Ss-1</strain>
    </source>
</reference>
<dbReference type="SUPFAM" id="SSF55031">
    <property type="entry name" value="Bacterial exopeptidase dimerisation domain"/>
    <property type="match status" value="1"/>
</dbReference>
<evidence type="ECO:0000313" key="3">
    <source>
        <dbReference type="Proteomes" id="UP000001312"/>
    </source>
</evidence>
<keyword evidence="3" id="KW-1185">Reference proteome</keyword>
<dbReference type="InParanoid" id="A7EYS5"/>
<evidence type="ECO:0008006" key="4">
    <source>
        <dbReference type="Google" id="ProtNLM"/>
    </source>
</evidence>
<dbReference type="GeneID" id="5484903"/>
<proteinExistence type="predicted"/>
<dbReference type="PANTHER" id="PTHR32494">
    <property type="entry name" value="ALLANTOATE DEIMINASE-RELATED"/>
    <property type="match status" value="1"/>
</dbReference>
<dbReference type="InterPro" id="IPR036264">
    <property type="entry name" value="Bact_exopeptidase_dim_dom"/>
</dbReference>
<name>A7EYS5_SCLS1</name>
<protein>
    <recommendedName>
        <fullName evidence="4">Peptidase M20 dimerisation domain-containing protein</fullName>
    </recommendedName>
</protein>
<dbReference type="Gene3D" id="3.30.70.360">
    <property type="match status" value="1"/>
</dbReference>
<dbReference type="RefSeq" id="XP_001588943.1">
    <property type="nucleotide sequence ID" value="XM_001588893.1"/>
</dbReference>
<dbReference type="KEGG" id="ssl:SS1G_10491"/>
<sequence>MLKRYNPRTLINPFKSIPTTRRLDWSRNVSSIRNIDIKDDEIRIIKVNRERLWRELHYTCQWGKGERWGVEETDKGMSRLALSYADKLARDWFVETMKELGCDVKIDAMEEGARFPVSMVSSGVWANDIPLLSAHNLREINGPATMKSELERIGYLGLIPASYKENLIGVHFELHIEQGPILEKSKTRIGAVTGVQAYRWHTITVRGSDCHTGILNLKPGSTNTVPGFVQFSLDIRCSEDERLLAFEKELRKDFELIAAGAQMATLGASGKKGKGCTLDWQVDTDSPATHFNKDCIRCVEESAGDLIETTSTAENQPGAVSNTYMRMVSGAGHDRSEYQSDDKGFAE</sequence>
<evidence type="ECO:0000256" key="1">
    <source>
        <dbReference type="ARBA" id="ARBA00022801"/>
    </source>
</evidence>